<reference evidence="8" key="1">
    <citation type="submission" date="2025-08" db="UniProtKB">
        <authorList>
            <consortium name="RefSeq"/>
        </authorList>
    </citation>
    <scope>IDENTIFICATION</scope>
    <source>
        <tissue evidence="8">Blood</tissue>
    </source>
</reference>
<evidence type="ECO:0000256" key="5">
    <source>
        <dbReference type="ARBA" id="ARBA00023212"/>
    </source>
</evidence>
<dbReference type="GO" id="GO:0015630">
    <property type="term" value="C:microtubule cytoskeleton"/>
    <property type="evidence" value="ECO:0007669"/>
    <property type="project" value="InterPro"/>
</dbReference>
<dbReference type="CTD" id="256714"/>
<sequence>MERGGGCGAGAGTEGAARGSPLPGKMAESGAVRTSPPNHRPSGMDGFLRSDERQRLAKERREEREKCLAAREQQILEKQKRAKLQYEKQIEERWRKLEEQRQREDQKRAAVEEKRKQKLREEEERLEAMMRRSLERTQQLEMKKKCSWGTSLATGPGGRDACDKLSTSAMNLPKQTEPPMSKRLSSSTVAISYSPDRVSHAYPRVAPAGPLKSSYKSSPTRSAERKKTTSTSGTGDSGKGAPAGAEASPVEKMKRGPRTTASVPSVGLGSPLRRCEFPGSISKRSSSPVTSKTTSKAYPQSPKNVKPPYPGSPVKYRSPTFPSQETPKRKAEKEKSNKEREGALAQQAAGLHGEEAPEKHVVDKHVTEKHLATGGKTEGSGTSGKPTAGTTDAGEAAKILAEKRRQARLQKEQEEQERLEKEEQDRREREELKRKAEEERLRLEEEARKQEEEKKRQEEEEKRKAEVEAKRKAKEELLLKEEQEKEKQEKEKQEKAMIEKQKEAAEAKAQEAAKQMRLEREQIMLQIEQERLERKKRIDEIMKRTRKSDVSPEVKKEDPKVELHLPVYVENKTKPVVPNKIEINGLNTCQEVNGVGRTAPETFPRDVFSNGLKPVGGLVHLDTLDGKSNSLDDSTEEVQSMDVSPVSKEELISIPEFSPVSEMIPGVSLDQNGTGNARALQDLLDFTGPPMYPKRSSENLSLDDCNKNLIEGFNSPGQENTLNTFC</sequence>
<keyword evidence="3" id="KW-0963">Cytoplasm</keyword>
<evidence type="ECO:0000256" key="6">
    <source>
        <dbReference type="SAM" id="MobiDB-lite"/>
    </source>
</evidence>
<feature type="compositionally biased region" description="Basic and acidic residues" evidence="6">
    <location>
        <begin position="352"/>
        <end position="371"/>
    </location>
</feature>
<comment type="subcellular location">
    <subcellularLocation>
        <location evidence="1">Cytoplasm</location>
        <location evidence="1">Cytoskeleton</location>
    </subcellularLocation>
</comment>
<feature type="compositionally biased region" description="Low complexity" evidence="6">
    <location>
        <begin position="280"/>
        <end position="296"/>
    </location>
</feature>
<evidence type="ECO:0000313" key="8">
    <source>
        <dbReference type="RefSeq" id="XP_025790457.1"/>
    </source>
</evidence>
<evidence type="ECO:0000256" key="4">
    <source>
        <dbReference type="ARBA" id="ARBA00023054"/>
    </source>
</evidence>
<feature type="compositionally biased region" description="Basic and acidic residues" evidence="6">
    <location>
        <begin position="326"/>
        <end position="342"/>
    </location>
</feature>
<evidence type="ECO:0000256" key="2">
    <source>
        <dbReference type="ARBA" id="ARBA00007525"/>
    </source>
</evidence>
<dbReference type="AlphaFoldDB" id="A0A6P6IQR2"/>
<feature type="region of interest" description="Disordered" evidence="6">
    <location>
        <begin position="1"/>
        <end position="66"/>
    </location>
</feature>
<dbReference type="Pfam" id="PF05672">
    <property type="entry name" value="MAP7"/>
    <property type="match status" value="1"/>
</dbReference>
<evidence type="ECO:0000313" key="7">
    <source>
        <dbReference type="Proteomes" id="UP000515131"/>
    </source>
</evidence>
<keyword evidence="7" id="KW-1185">Reference proteome</keyword>
<dbReference type="PANTHER" id="PTHR15073:SF3">
    <property type="entry name" value="MAP7 DOMAIN-CONTAINING PROTEIN 2"/>
    <property type="match status" value="1"/>
</dbReference>
<accession>A0A6P6IQR2</accession>
<dbReference type="Proteomes" id="UP000515131">
    <property type="component" value="Unplaced"/>
</dbReference>
<feature type="compositionally biased region" description="Polar residues" evidence="6">
    <location>
        <begin position="165"/>
        <end position="174"/>
    </location>
</feature>
<name>A0A6P6IQR2_PUMCO</name>
<keyword evidence="4" id="KW-0175">Coiled coil</keyword>
<feature type="compositionally biased region" description="Basic and acidic residues" evidence="6">
    <location>
        <begin position="400"/>
        <end position="513"/>
    </location>
</feature>
<dbReference type="InterPro" id="IPR051483">
    <property type="entry name" value="MAP7_domain-containing"/>
</dbReference>
<gene>
    <name evidence="8" type="primary">MAP7D2</name>
</gene>
<comment type="similarity">
    <text evidence="2">Belongs to the MAP7 family.</text>
</comment>
<dbReference type="RefSeq" id="XP_025790457.1">
    <property type="nucleotide sequence ID" value="XM_025934672.1"/>
</dbReference>
<evidence type="ECO:0000256" key="1">
    <source>
        <dbReference type="ARBA" id="ARBA00004245"/>
    </source>
</evidence>
<protein>
    <submittedName>
        <fullName evidence="8">MAP7 domain-containing protein 2 isoform X2</fullName>
    </submittedName>
</protein>
<dbReference type="InterPro" id="IPR008604">
    <property type="entry name" value="MAP7_fam"/>
</dbReference>
<dbReference type="PANTHER" id="PTHR15073">
    <property type="entry name" value="MICROTUBULE-ASSOCIATED PROTEIN"/>
    <property type="match status" value="1"/>
</dbReference>
<dbReference type="GO" id="GO:0000226">
    <property type="term" value="P:microtubule cytoskeleton organization"/>
    <property type="evidence" value="ECO:0007669"/>
    <property type="project" value="InterPro"/>
</dbReference>
<feature type="compositionally biased region" description="Basic and acidic residues" evidence="6">
    <location>
        <begin position="48"/>
        <end position="66"/>
    </location>
</feature>
<proteinExistence type="inferred from homology"/>
<feature type="compositionally biased region" description="Gly residues" evidence="6">
    <location>
        <begin position="1"/>
        <end position="13"/>
    </location>
</feature>
<feature type="region of interest" description="Disordered" evidence="6">
    <location>
        <begin position="97"/>
        <end position="513"/>
    </location>
</feature>
<dbReference type="GeneID" id="112871646"/>
<feature type="compositionally biased region" description="Basic and acidic residues" evidence="6">
    <location>
        <begin position="97"/>
        <end position="135"/>
    </location>
</feature>
<keyword evidence="5" id="KW-0206">Cytoskeleton</keyword>
<evidence type="ECO:0000256" key="3">
    <source>
        <dbReference type="ARBA" id="ARBA00022490"/>
    </source>
</evidence>
<organism evidence="7 8">
    <name type="scientific">Puma concolor</name>
    <name type="common">Mountain lion</name>
    <name type="synonym">Felis concolor</name>
    <dbReference type="NCBI Taxonomy" id="9696"/>
    <lineage>
        <taxon>Eukaryota</taxon>
        <taxon>Metazoa</taxon>
        <taxon>Chordata</taxon>
        <taxon>Craniata</taxon>
        <taxon>Vertebrata</taxon>
        <taxon>Euteleostomi</taxon>
        <taxon>Mammalia</taxon>
        <taxon>Eutheria</taxon>
        <taxon>Laurasiatheria</taxon>
        <taxon>Carnivora</taxon>
        <taxon>Feliformia</taxon>
        <taxon>Felidae</taxon>
        <taxon>Felinae</taxon>
        <taxon>Puma</taxon>
    </lineage>
</organism>